<dbReference type="InterPro" id="IPR004143">
    <property type="entry name" value="BPL_LPL_catalytic"/>
</dbReference>
<feature type="domain" description="BPL/LPL catalytic" evidence="8">
    <location>
        <begin position="33"/>
        <end position="224"/>
    </location>
</feature>
<proteinExistence type="inferred from homology"/>
<evidence type="ECO:0000256" key="7">
    <source>
        <dbReference type="ARBA" id="ARBA00033331"/>
    </source>
</evidence>
<comment type="pathway">
    <text evidence="1">Protein modification; protein lipoylation via endogenous pathway; protein N(6)-(lipoyl)lysine from octanoyl-[acyl-carrier-protein]: step 1/2.</text>
</comment>
<accession>A0AA85JFK3</accession>
<evidence type="ECO:0000313" key="10">
    <source>
        <dbReference type="WBParaSite" id="TREG1_17680.1"/>
    </source>
</evidence>
<evidence type="ECO:0000256" key="6">
    <source>
        <dbReference type="ARBA" id="ARBA00030797"/>
    </source>
</evidence>
<dbReference type="PANTHER" id="PTHR10993">
    <property type="entry name" value="OCTANOYLTRANSFERASE"/>
    <property type="match status" value="1"/>
</dbReference>
<dbReference type="InterPro" id="IPR000544">
    <property type="entry name" value="Octanoyltransferase"/>
</dbReference>
<reference evidence="9" key="1">
    <citation type="submission" date="2022-06" db="EMBL/GenBank/DDBJ databases">
        <authorList>
            <person name="Berger JAMES D."/>
            <person name="Berger JAMES D."/>
        </authorList>
    </citation>
    <scope>NUCLEOTIDE SEQUENCE [LARGE SCALE GENOMIC DNA]</scope>
</reference>
<dbReference type="InterPro" id="IPR020605">
    <property type="entry name" value="Octanoyltransferase_CS"/>
</dbReference>
<organism evidence="9 11">
    <name type="scientific">Trichobilharzia regenti</name>
    <name type="common">Nasal bird schistosome</name>
    <dbReference type="NCBI Taxonomy" id="157069"/>
    <lineage>
        <taxon>Eukaryota</taxon>
        <taxon>Metazoa</taxon>
        <taxon>Spiralia</taxon>
        <taxon>Lophotrochozoa</taxon>
        <taxon>Platyhelminthes</taxon>
        <taxon>Trematoda</taxon>
        <taxon>Digenea</taxon>
        <taxon>Strigeidida</taxon>
        <taxon>Schistosomatoidea</taxon>
        <taxon>Schistosomatidae</taxon>
        <taxon>Trichobilharzia</taxon>
    </lineage>
</organism>
<dbReference type="GO" id="GO:0009249">
    <property type="term" value="P:protein lipoylation"/>
    <property type="evidence" value="ECO:0007669"/>
    <property type="project" value="InterPro"/>
</dbReference>
<protein>
    <recommendedName>
        <fullName evidence="3">lipoyl(octanoyl) transferase</fullName>
        <ecNumber evidence="3">2.3.1.181</ecNumber>
    </recommendedName>
    <alternativeName>
        <fullName evidence="6">Lipoate-protein ligase B</fullName>
    </alternativeName>
    <alternativeName>
        <fullName evidence="7">Lipoyl/octanoyl transferase</fullName>
    </alternativeName>
</protein>
<comment type="similarity">
    <text evidence="2">Belongs to the LipB family.</text>
</comment>
<dbReference type="EC" id="2.3.1.181" evidence="3"/>
<dbReference type="InterPro" id="IPR045864">
    <property type="entry name" value="aa-tRNA-synth_II/BPL/LPL"/>
</dbReference>
<dbReference type="CDD" id="cd16444">
    <property type="entry name" value="LipB"/>
    <property type="match status" value="1"/>
</dbReference>
<reference evidence="10 11" key="2">
    <citation type="submission" date="2023-11" db="UniProtKB">
        <authorList>
            <consortium name="WormBaseParasite"/>
        </authorList>
    </citation>
    <scope>IDENTIFICATION</scope>
</reference>
<dbReference type="Proteomes" id="UP000050795">
    <property type="component" value="Unassembled WGS sequence"/>
</dbReference>
<evidence type="ECO:0000256" key="2">
    <source>
        <dbReference type="ARBA" id="ARBA00007907"/>
    </source>
</evidence>
<evidence type="ECO:0000256" key="5">
    <source>
        <dbReference type="ARBA" id="ARBA00023315"/>
    </source>
</evidence>
<dbReference type="NCBIfam" id="TIGR00214">
    <property type="entry name" value="lipB"/>
    <property type="match status" value="1"/>
</dbReference>
<keyword evidence="4" id="KW-0808">Transferase</keyword>
<name>A0AA85JFK3_TRIRE</name>
<dbReference type="Pfam" id="PF21948">
    <property type="entry name" value="LplA-B_cat"/>
    <property type="match status" value="1"/>
</dbReference>
<evidence type="ECO:0000256" key="3">
    <source>
        <dbReference type="ARBA" id="ARBA00012334"/>
    </source>
</evidence>
<keyword evidence="9" id="KW-1185">Reference proteome</keyword>
<evidence type="ECO:0000256" key="1">
    <source>
        <dbReference type="ARBA" id="ARBA00004821"/>
    </source>
</evidence>
<dbReference type="AlphaFoldDB" id="A0AA85JFK3"/>
<dbReference type="PROSITE" id="PS51733">
    <property type="entry name" value="BPL_LPL_CATALYTIC"/>
    <property type="match status" value="1"/>
</dbReference>
<keyword evidence="5" id="KW-0012">Acyltransferase</keyword>
<dbReference type="PROSITE" id="PS01313">
    <property type="entry name" value="LIPB"/>
    <property type="match status" value="1"/>
</dbReference>
<dbReference type="GO" id="GO:0033819">
    <property type="term" value="F:lipoyl(octanoyl) transferase activity"/>
    <property type="evidence" value="ECO:0007669"/>
    <property type="project" value="UniProtKB-EC"/>
</dbReference>
<dbReference type="WBParaSite" id="TREG1_17680.2">
    <property type="protein sequence ID" value="TREG1_17680.2"/>
    <property type="gene ID" value="TREG1_17680"/>
</dbReference>
<evidence type="ECO:0000259" key="8">
    <source>
        <dbReference type="PROSITE" id="PS51733"/>
    </source>
</evidence>
<sequence>MTSVLSFYLGRVPYKYAWDLQKSIVGLLKSFDASSVHCILLLEHSPVYTIGIRHTDPVNDYGKVGIERLRNLGAEFFSTDRGGLITYHGPGQLVVYPIINLRCKALQGRGLKWYVGALEKAGVRLCSHFGLNAFVGGDSETGVWLDSMHKVMAIGIRQSNSITYHGISINCTTEPLPWLRQIVPCGLVDRDVTCLSEACGRQCTPKEVAPKIADCIISGLFTPQKNGDLSINYQYRSDLASDWCVPERSLNCSMSDFQQSLAVNKSWPCIVEEILSSLQSCFSSCTVDELVTDSNK</sequence>
<evidence type="ECO:0000313" key="11">
    <source>
        <dbReference type="WBParaSite" id="TREG1_17680.2"/>
    </source>
</evidence>
<dbReference type="SUPFAM" id="SSF55681">
    <property type="entry name" value="Class II aaRS and biotin synthetases"/>
    <property type="match status" value="1"/>
</dbReference>
<dbReference type="PANTHER" id="PTHR10993:SF7">
    <property type="entry name" value="LIPOYLTRANSFERASE 2, MITOCHONDRIAL-RELATED"/>
    <property type="match status" value="1"/>
</dbReference>
<dbReference type="Gene3D" id="3.30.930.10">
    <property type="entry name" value="Bira Bifunctional Protein, Domain 2"/>
    <property type="match status" value="1"/>
</dbReference>
<dbReference type="WBParaSite" id="TREG1_17680.1">
    <property type="protein sequence ID" value="TREG1_17680.1"/>
    <property type="gene ID" value="TREG1_17680"/>
</dbReference>
<evidence type="ECO:0000256" key="4">
    <source>
        <dbReference type="ARBA" id="ARBA00022679"/>
    </source>
</evidence>
<evidence type="ECO:0000313" key="9">
    <source>
        <dbReference type="Proteomes" id="UP000050795"/>
    </source>
</evidence>